<accession>A0A139N6E7</accession>
<evidence type="ECO:0000313" key="2">
    <source>
        <dbReference type="Proteomes" id="UP000070377"/>
    </source>
</evidence>
<comment type="caution">
    <text evidence="1">The sequence shown here is derived from an EMBL/GenBank/DDBJ whole genome shotgun (WGS) entry which is preliminary data.</text>
</comment>
<gene>
    <name evidence="1" type="ORF">SCRDD08_00011</name>
</gene>
<dbReference type="Proteomes" id="UP000070377">
    <property type="component" value="Unassembled WGS sequence"/>
</dbReference>
<dbReference type="AlphaFoldDB" id="A0A139N6E7"/>
<protein>
    <submittedName>
        <fullName evidence="1">Uncharacterized protein</fullName>
    </submittedName>
</protein>
<name>A0A139N6E7_STRCR</name>
<sequence>MANSFYQNINYIISFFVENIFYFYPESRKFFIQIRCLG</sequence>
<dbReference type="STRING" id="45634.SCRDD08_00011"/>
<evidence type="ECO:0000313" key="1">
    <source>
        <dbReference type="EMBL" id="KXT71364.1"/>
    </source>
</evidence>
<dbReference type="EMBL" id="LQRD01000001">
    <property type="protein sequence ID" value="KXT71364.1"/>
    <property type="molecule type" value="Genomic_DNA"/>
</dbReference>
<reference evidence="1 2" key="1">
    <citation type="submission" date="2016-01" db="EMBL/GenBank/DDBJ databases">
        <title>Highly variable Streptococcus oralis are common among viridans streptococci isolated from primates.</title>
        <authorList>
            <person name="Denapaite D."/>
            <person name="Rieger M."/>
            <person name="Koendgen S."/>
            <person name="Brueckner R."/>
            <person name="Ochigava I."/>
            <person name="Kappeler P."/>
            <person name="Maetz-Rensing K."/>
            <person name="Leendertz F."/>
            <person name="Hakenbeck R."/>
        </authorList>
    </citation>
    <scope>NUCLEOTIDE SEQUENCE [LARGE SCALE GENOMIC DNA]</scope>
    <source>
        <strain evidence="1 2">DD08</strain>
    </source>
</reference>
<dbReference type="PATRIC" id="fig|45634.12.peg.11"/>
<organism evidence="1 2">
    <name type="scientific">Streptococcus cristatus</name>
    <dbReference type="NCBI Taxonomy" id="45634"/>
    <lineage>
        <taxon>Bacteria</taxon>
        <taxon>Bacillati</taxon>
        <taxon>Bacillota</taxon>
        <taxon>Bacilli</taxon>
        <taxon>Lactobacillales</taxon>
        <taxon>Streptococcaceae</taxon>
        <taxon>Streptococcus</taxon>
    </lineage>
</organism>
<proteinExistence type="predicted"/>